<keyword evidence="12" id="KW-1185">Reference proteome</keyword>
<feature type="domain" description="BPL/LPL catalytic" evidence="10">
    <location>
        <begin position="28"/>
        <end position="199"/>
    </location>
</feature>
<reference evidence="11 12" key="1">
    <citation type="journal article" date="2012" name="J. Bacteriol.">
        <title>Complete genome sequence of strain 1860, a crenarchaeon of the genus pyrobaculum able to grow with various electron acceptors.</title>
        <authorList>
            <person name="Mardanov A.V."/>
            <person name="Gumerov V.M."/>
            <person name="Slobodkina G.B."/>
            <person name="Beletsky A.V."/>
            <person name="Bonch-Osmolovskaya E.A."/>
            <person name="Ravin N.V."/>
            <person name="Skryabin K.G."/>
        </authorList>
    </citation>
    <scope>NUCLEOTIDE SEQUENCE [LARGE SCALE GENOMIC DNA]</scope>
    <source>
        <strain evidence="11 12">1860</strain>
    </source>
</reference>
<comment type="pathway">
    <text evidence="1 4 5">Protein modification; protein lipoylation via endogenous pathway; protein N(6)-(lipoyl)lysine from octanoyl-[acyl-carrier-protein]: step 1/2.</text>
</comment>
<dbReference type="Proteomes" id="UP000005867">
    <property type="component" value="Chromosome"/>
</dbReference>
<dbReference type="EMBL" id="CP003098">
    <property type="protein sequence ID" value="AET33259.1"/>
    <property type="molecule type" value="Genomic_DNA"/>
</dbReference>
<dbReference type="KEGG" id="pyr:P186_1855"/>
<dbReference type="GO" id="GO:0005737">
    <property type="term" value="C:cytoplasm"/>
    <property type="evidence" value="ECO:0007669"/>
    <property type="project" value="UniProtKB-SubCell"/>
</dbReference>
<dbReference type="PIRSF" id="PIRSF016262">
    <property type="entry name" value="LPLase"/>
    <property type="match status" value="1"/>
</dbReference>
<dbReference type="EC" id="2.3.1.181" evidence="4"/>
<dbReference type="AlphaFoldDB" id="G7VHG8"/>
<evidence type="ECO:0000256" key="3">
    <source>
        <dbReference type="ARBA" id="ARBA00023315"/>
    </source>
</evidence>
<keyword evidence="4" id="KW-0963">Cytoplasm</keyword>
<name>G7VHG8_9CREN</name>
<evidence type="ECO:0000256" key="4">
    <source>
        <dbReference type="HAMAP-Rule" id="MF_00013"/>
    </source>
</evidence>
<protein>
    <recommendedName>
        <fullName evidence="4">Probable octanoyltransferase</fullName>
        <ecNumber evidence="4">2.3.1.181</ecNumber>
    </recommendedName>
    <alternativeName>
        <fullName evidence="4">Lipoate-protein ligase B</fullName>
    </alternativeName>
    <alternativeName>
        <fullName evidence="4">Lipoyl/octanoyl transferase</fullName>
    </alternativeName>
    <alternativeName>
        <fullName evidence="4">Octanoyl-[acyl-carrier-protein]-protein N-octanoyltransferase</fullName>
    </alternativeName>
</protein>
<evidence type="ECO:0000256" key="7">
    <source>
        <dbReference type="PIRSR" id="PIRSR016262-2"/>
    </source>
</evidence>
<dbReference type="GO" id="GO:0033819">
    <property type="term" value="F:lipoyl(octanoyl) transferase activity"/>
    <property type="evidence" value="ECO:0007669"/>
    <property type="project" value="UniProtKB-EC"/>
</dbReference>
<dbReference type="InterPro" id="IPR045864">
    <property type="entry name" value="aa-tRNA-synth_II/BPL/LPL"/>
</dbReference>
<keyword evidence="2 4" id="KW-0808">Transferase</keyword>
<evidence type="ECO:0000256" key="1">
    <source>
        <dbReference type="ARBA" id="ARBA00004821"/>
    </source>
</evidence>
<keyword evidence="3 4" id="KW-0012">Acyltransferase</keyword>
<dbReference type="OrthoDB" id="56985at2157"/>
<comment type="catalytic activity">
    <reaction evidence="4 5">
        <text>octanoyl-[ACP] + L-lysyl-[protein] = N(6)-octanoyl-L-lysyl-[protein] + holo-[ACP] + H(+)</text>
        <dbReference type="Rhea" id="RHEA:17665"/>
        <dbReference type="Rhea" id="RHEA-COMP:9636"/>
        <dbReference type="Rhea" id="RHEA-COMP:9685"/>
        <dbReference type="Rhea" id="RHEA-COMP:9752"/>
        <dbReference type="Rhea" id="RHEA-COMP:9928"/>
        <dbReference type="ChEBI" id="CHEBI:15378"/>
        <dbReference type="ChEBI" id="CHEBI:29969"/>
        <dbReference type="ChEBI" id="CHEBI:64479"/>
        <dbReference type="ChEBI" id="CHEBI:78463"/>
        <dbReference type="ChEBI" id="CHEBI:78809"/>
        <dbReference type="EC" id="2.3.1.181"/>
    </reaction>
</comment>
<dbReference type="HOGENOM" id="CLU_035168_3_1_2"/>
<accession>G7VHG8</accession>
<dbReference type="Pfam" id="PF21948">
    <property type="entry name" value="LplA-B_cat"/>
    <property type="match status" value="1"/>
</dbReference>
<dbReference type="PANTHER" id="PTHR10993">
    <property type="entry name" value="OCTANOYLTRANSFERASE"/>
    <property type="match status" value="1"/>
</dbReference>
<dbReference type="InterPro" id="IPR004143">
    <property type="entry name" value="BPL_LPL_catalytic"/>
</dbReference>
<dbReference type="CDD" id="cd16444">
    <property type="entry name" value="LipB"/>
    <property type="match status" value="1"/>
</dbReference>
<dbReference type="eggNOG" id="arCOG01942">
    <property type="taxonomic scope" value="Archaea"/>
</dbReference>
<feature type="region of interest" description="Disordered" evidence="9">
    <location>
        <begin position="202"/>
        <end position="228"/>
    </location>
</feature>
<keyword evidence="11" id="KW-0436">Ligase</keyword>
<evidence type="ECO:0000256" key="2">
    <source>
        <dbReference type="ARBA" id="ARBA00022679"/>
    </source>
</evidence>
<dbReference type="GeneID" id="11596349"/>
<evidence type="ECO:0000256" key="6">
    <source>
        <dbReference type="PIRSR" id="PIRSR016262-1"/>
    </source>
</evidence>
<dbReference type="HAMAP" id="MF_00013">
    <property type="entry name" value="LipB"/>
    <property type="match status" value="1"/>
</dbReference>
<dbReference type="PROSITE" id="PS01313">
    <property type="entry name" value="LIPB"/>
    <property type="match status" value="1"/>
</dbReference>
<evidence type="ECO:0000313" key="12">
    <source>
        <dbReference type="Proteomes" id="UP000005867"/>
    </source>
</evidence>
<dbReference type="STRING" id="1104324.P186_1855"/>
<proteinExistence type="inferred from homology"/>
<comment type="miscellaneous">
    <text evidence="4">In the reaction, the free carboxyl group of octanoic acid is attached via an amide linkage to the epsilon-amino group of a specific lysine residue of lipoyl domains of lipoate-dependent enzymes.</text>
</comment>
<evidence type="ECO:0000256" key="5">
    <source>
        <dbReference type="PIRNR" id="PIRNR016262"/>
    </source>
</evidence>
<evidence type="ECO:0000256" key="8">
    <source>
        <dbReference type="PIRSR" id="PIRSR016262-3"/>
    </source>
</evidence>
<feature type="binding site" evidence="4 7">
    <location>
        <begin position="130"/>
        <end position="132"/>
    </location>
    <ligand>
        <name>substrate</name>
    </ligand>
</feature>
<comment type="similarity">
    <text evidence="4 5">Belongs to the LipB family.</text>
</comment>
<dbReference type="UniPathway" id="UPA00538">
    <property type="reaction ID" value="UER00592"/>
</dbReference>
<sequence length="228" mass="24961">MKVVWLGRTAYHEAWRLMKSLHRAVSAGQAEEVALVTEHEPVVTVGKHGRLNNVLRWDVPVYVVERGGDATYHGPGQAVIYPIIRLRWPLRRYIDALEDAVIETLRKYGVEAGKNPSHRGVWLGGRKIASVGIAVENNVAYHGVAVNVSLDVGEFARINPCGLPPSAMISMKDLGIHADVREVGVETAVNLAEILGLHTEIAPRPPEAPPVAEELKPAEPPRQITARP</sequence>
<dbReference type="PROSITE" id="PS51733">
    <property type="entry name" value="BPL_LPL_CATALYTIC"/>
    <property type="match status" value="1"/>
</dbReference>
<evidence type="ECO:0000313" key="11">
    <source>
        <dbReference type="EMBL" id="AET33259.1"/>
    </source>
</evidence>
<dbReference type="PANTHER" id="PTHR10993:SF7">
    <property type="entry name" value="LIPOYLTRANSFERASE 2, MITOCHONDRIAL-RELATED"/>
    <property type="match status" value="1"/>
</dbReference>
<gene>
    <name evidence="4" type="primary">lipB</name>
    <name evidence="11" type="ORF">P186_1855</name>
</gene>
<dbReference type="RefSeq" id="WP_014289084.1">
    <property type="nucleotide sequence ID" value="NC_016645.1"/>
</dbReference>
<dbReference type="InterPro" id="IPR020605">
    <property type="entry name" value="Octanoyltransferase_CS"/>
</dbReference>
<comment type="function">
    <text evidence="4 5">Catalyzes the transfer of endogenously produced octanoic acid from octanoyl-acyl-carrier-protein onto the lipoyl domains of lipoate-dependent enzymes. Lipoyl-ACP can also act as a substrate although octanoyl-ACP is likely to be the physiological substrate.</text>
</comment>
<dbReference type="InterPro" id="IPR000544">
    <property type="entry name" value="Octanoyltransferase"/>
</dbReference>
<feature type="binding site" evidence="4 7">
    <location>
        <begin position="66"/>
        <end position="73"/>
    </location>
    <ligand>
        <name>substrate</name>
    </ligand>
</feature>
<feature type="binding site" evidence="4 7">
    <location>
        <begin position="143"/>
        <end position="145"/>
    </location>
    <ligand>
        <name>substrate</name>
    </ligand>
</feature>
<dbReference type="GO" id="GO:0009249">
    <property type="term" value="P:protein lipoylation"/>
    <property type="evidence" value="ECO:0007669"/>
    <property type="project" value="InterPro"/>
</dbReference>
<evidence type="ECO:0000259" key="10">
    <source>
        <dbReference type="PROSITE" id="PS51733"/>
    </source>
</evidence>
<organism evidence="11 12">
    <name type="scientific">Pyrobaculum ferrireducens</name>
    <dbReference type="NCBI Taxonomy" id="1104324"/>
    <lineage>
        <taxon>Archaea</taxon>
        <taxon>Thermoproteota</taxon>
        <taxon>Thermoprotei</taxon>
        <taxon>Thermoproteales</taxon>
        <taxon>Thermoproteaceae</taxon>
        <taxon>Pyrobaculum</taxon>
    </lineage>
</organism>
<feature type="site" description="Lowers pKa of active site Cys" evidence="4 8">
    <location>
        <position position="127"/>
    </location>
</feature>
<dbReference type="NCBIfam" id="TIGR00214">
    <property type="entry name" value="lipB"/>
    <property type="match status" value="1"/>
</dbReference>
<evidence type="ECO:0000256" key="9">
    <source>
        <dbReference type="SAM" id="MobiDB-lite"/>
    </source>
</evidence>
<dbReference type="SUPFAM" id="SSF55681">
    <property type="entry name" value="Class II aaRS and biotin synthetases"/>
    <property type="match status" value="1"/>
</dbReference>
<comment type="subcellular location">
    <subcellularLocation>
        <location evidence="4">Cytoplasm</location>
    </subcellularLocation>
</comment>
<dbReference type="Gene3D" id="3.30.930.10">
    <property type="entry name" value="Bira Bifunctional Protein, Domain 2"/>
    <property type="match status" value="1"/>
</dbReference>
<feature type="active site" description="Acyl-thioester intermediate" evidence="4 6">
    <location>
        <position position="161"/>
    </location>
</feature>
<dbReference type="GO" id="GO:0016874">
    <property type="term" value="F:ligase activity"/>
    <property type="evidence" value="ECO:0007669"/>
    <property type="project" value="UniProtKB-KW"/>
</dbReference>